<dbReference type="InterPro" id="IPR042087">
    <property type="entry name" value="DNA_pol_B_thumb"/>
</dbReference>
<evidence type="ECO:0000256" key="8">
    <source>
        <dbReference type="ARBA" id="ARBA00022771"/>
    </source>
</evidence>
<keyword evidence="11 15" id="KW-0408">Iron</keyword>
<dbReference type="GO" id="GO:0000278">
    <property type="term" value="P:mitotic cell cycle"/>
    <property type="evidence" value="ECO:0007669"/>
    <property type="project" value="TreeGrafter"/>
</dbReference>
<accession>A0AAD7UAC5</accession>
<keyword evidence="4 15" id="KW-0808">Transferase</keyword>
<feature type="compositionally biased region" description="Polar residues" evidence="16">
    <location>
        <begin position="1172"/>
        <end position="1184"/>
    </location>
</feature>
<keyword evidence="7 15" id="KW-0479">Metal-binding</keyword>
<feature type="region of interest" description="Disordered" evidence="16">
    <location>
        <begin position="1583"/>
        <end position="1625"/>
    </location>
</feature>
<comment type="catalytic activity">
    <reaction evidence="15">
        <text>DNA(n) + a 2'-deoxyribonucleoside 5'-triphosphate = DNA(n+1) + diphosphate</text>
        <dbReference type="Rhea" id="RHEA:22508"/>
        <dbReference type="Rhea" id="RHEA-COMP:17339"/>
        <dbReference type="Rhea" id="RHEA-COMP:17340"/>
        <dbReference type="ChEBI" id="CHEBI:33019"/>
        <dbReference type="ChEBI" id="CHEBI:61560"/>
        <dbReference type="ChEBI" id="CHEBI:173112"/>
        <dbReference type="EC" id="2.7.7.7"/>
    </reaction>
</comment>
<evidence type="ECO:0000256" key="2">
    <source>
        <dbReference type="ARBA" id="ARBA00005755"/>
    </source>
</evidence>
<keyword evidence="5 15" id="KW-0548">Nucleotidyltransferase</keyword>
<evidence type="ECO:0000256" key="15">
    <source>
        <dbReference type="RuleBase" id="RU365029"/>
    </source>
</evidence>
<feature type="region of interest" description="Disordered" evidence="16">
    <location>
        <begin position="1161"/>
        <end position="1199"/>
    </location>
</feature>
<evidence type="ECO:0000256" key="7">
    <source>
        <dbReference type="ARBA" id="ARBA00022723"/>
    </source>
</evidence>
<evidence type="ECO:0000256" key="13">
    <source>
        <dbReference type="ARBA" id="ARBA00023125"/>
    </source>
</evidence>
<evidence type="ECO:0000256" key="16">
    <source>
        <dbReference type="SAM" id="MobiDB-lite"/>
    </source>
</evidence>
<evidence type="ECO:0000313" key="19">
    <source>
        <dbReference type="Proteomes" id="UP001230188"/>
    </source>
</evidence>
<evidence type="ECO:0000259" key="17">
    <source>
        <dbReference type="SMART" id="SM01159"/>
    </source>
</evidence>
<evidence type="ECO:0000256" key="6">
    <source>
        <dbReference type="ARBA" id="ARBA00022705"/>
    </source>
</evidence>
<dbReference type="PANTHER" id="PTHR10670">
    <property type="entry name" value="DNA POLYMERASE EPSILON CATALYTIC SUBUNIT A"/>
    <property type="match status" value="1"/>
</dbReference>
<keyword evidence="10 15" id="KW-0239">DNA-directed DNA polymerase</keyword>
<dbReference type="Pfam" id="PF08490">
    <property type="entry name" value="DUF1744"/>
    <property type="match status" value="1"/>
</dbReference>
<keyword evidence="12 15" id="KW-0411">Iron-sulfur</keyword>
<evidence type="ECO:0000256" key="5">
    <source>
        <dbReference type="ARBA" id="ARBA00022695"/>
    </source>
</evidence>
<evidence type="ECO:0000256" key="1">
    <source>
        <dbReference type="ARBA" id="ARBA00004123"/>
    </source>
</evidence>
<dbReference type="Pfam" id="PF03104">
    <property type="entry name" value="DNA_pol_B_exo1"/>
    <property type="match status" value="1"/>
</dbReference>
<dbReference type="InterPro" id="IPR006172">
    <property type="entry name" value="DNA-dir_DNA_pol_B"/>
</dbReference>
<keyword evidence="6 15" id="KW-0235">DNA replication</keyword>
<comment type="subcellular location">
    <subcellularLocation>
        <location evidence="1 15">Nucleus</location>
    </subcellularLocation>
</comment>
<reference evidence="18" key="1">
    <citation type="submission" date="2023-01" db="EMBL/GenBank/DDBJ databases">
        <title>Metagenome sequencing of chrysophaentin producing Chrysophaeum taylorii.</title>
        <authorList>
            <person name="Davison J."/>
            <person name="Bewley C."/>
        </authorList>
    </citation>
    <scope>NUCLEOTIDE SEQUENCE</scope>
    <source>
        <strain evidence="18">NIES-1699</strain>
    </source>
</reference>
<dbReference type="InterPro" id="IPR055191">
    <property type="entry name" value="POL2_thumb"/>
</dbReference>
<dbReference type="PANTHER" id="PTHR10670:SF0">
    <property type="entry name" value="DNA POLYMERASE EPSILON CATALYTIC SUBUNIT A"/>
    <property type="match status" value="1"/>
</dbReference>
<dbReference type="InterPro" id="IPR013697">
    <property type="entry name" value="DNA_pol_e_suA_C"/>
</dbReference>
<dbReference type="CDD" id="cd05535">
    <property type="entry name" value="POLBc_epsilon"/>
    <property type="match status" value="1"/>
</dbReference>
<dbReference type="Proteomes" id="UP001230188">
    <property type="component" value="Unassembled WGS sequence"/>
</dbReference>
<gene>
    <name evidence="18" type="ORF">CTAYLR_001865</name>
</gene>
<dbReference type="GO" id="GO:0051539">
    <property type="term" value="F:4 iron, 4 sulfur cluster binding"/>
    <property type="evidence" value="ECO:0007669"/>
    <property type="project" value="UniProtKB-KW"/>
</dbReference>
<dbReference type="GO" id="GO:0003677">
    <property type="term" value="F:DNA binding"/>
    <property type="evidence" value="ECO:0007669"/>
    <property type="project" value="UniProtKB-KW"/>
</dbReference>
<dbReference type="GO" id="GO:0008270">
    <property type="term" value="F:zinc ion binding"/>
    <property type="evidence" value="ECO:0007669"/>
    <property type="project" value="UniProtKB-KW"/>
</dbReference>
<dbReference type="InterPro" id="IPR054475">
    <property type="entry name" value="Znf-DPOE"/>
</dbReference>
<dbReference type="GO" id="GO:0006297">
    <property type="term" value="P:nucleotide-excision repair, DNA gap filling"/>
    <property type="evidence" value="ECO:0007669"/>
    <property type="project" value="TreeGrafter"/>
</dbReference>
<feature type="region of interest" description="Disordered" evidence="16">
    <location>
        <begin position="590"/>
        <end position="614"/>
    </location>
</feature>
<dbReference type="EMBL" id="JAQMWT010000531">
    <property type="protein sequence ID" value="KAJ8600064.1"/>
    <property type="molecule type" value="Genomic_DNA"/>
</dbReference>
<keyword evidence="19" id="KW-1185">Reference proteome</keyword>
<dbReference type="Gene3D" id="3.30.342.10">
    <property type="entry name" value="DNA Polymerase, chain B, domain 1"/>
    <property type="match status" value="1"/>
</dbReference>
<comment type="similarity">
    <text evidence="2 15">Belongs to the DNA polymerase type-B family.</text>
</comment>
<organism evidence="18 19">
    <name type="scientific">Chrysophaeum taylorii</name>
    <dbReference type="NCBI Taxonomy" id="2483200"/>
    <lineage>
        <taxon>Eukaryota</taxon>
        <taxon>Sar</taxon>
        <taxon>Stramenopiles</taxon>
        <taxon>Ochrophyta</taxon>
        <taxon>Pelagophyceae</taxon>
        <taxon>Pelagomonadales</taxon>
        <taxon>Pelagomonadaceae</taxon>
        <taxon>Chrysophaeum</taxon>
    </lineage>
</organism>
<evidence type="ECO:0000313" key="18">
    <source>
        <dbReference type="EMBL" id="KAJ8600064.1"/>
    </source>
</evidence>
<dbReference type="Pfam" id="PF22912">
    <property type="entry name" value="zf-DPOE"/>
    <property type="match status" value="1"/>
</dbReference>
<dbReference type="SMART" id="SM00486">
    <property type="entry name" value="POLBc"/>
    <property type="match status" value="1"/>
</dbReference>
<evidence type="ECO:0000256" key="12">
    <source>
        <dbReference type="ARBA" id="ARBA00023014"/>
    </source>
</evidence>
<dbReference type="SUPFAM" id="SSF53098">
    <property type="entry name" value="Ribonuclease H-like"/>
    <property type="match status" value="1"/>
</dbReference>
<protein>
    <recommendedName>
        <fullName evidence="15">DNA polymerase epsilon catalytic subunit</fullName>
        <ecNumber evidence="15">2.7.7.7</ecNumber>
    </recommendedName>
</protein>
<comment type="caution">
    <text evidence="18">The sequence shown here is derived from an EMBL/GenBank/DDBJ whole genome shotgun (WGS) entry which is preliminary data.</text>
</comment>
<dbReference type="Pfam" id="PF23250">
    <property type="entry name" value="zf_DPOE_2"/>
    <property type="match status" value="1"/>
</dbReference>
<evidence type="ECO:0000256" key="4">
    <source>
        <dbReference type="ARBA" id="ARBA00022679"/>
    </source>
</evidence>
<dbReference type="InterPro" id="IPR043502">
    <property type="entry name" value="DNA/RNA_pol_sf"/>
</dbReference>
<comment type="cofactor">
    <cofactor evidence="15">
        <name>[4Fe-4S] cluster</name>
        <dbReference type="ChEBI" id="CHEBI:49883"/>
    </cofactor>
</comment>
<dbReference type="GO" id="GO:0008310">
    <property type="term" value="F:single-stranded DNA 3'-5' DNA exonuclease activity"/>
    <property type="evidence" value="ECO:0007669"/>
    <property type="project" value="TreeGrafter"/>
</dbReference>
<comment type="function">
    <text evidence="15">DNA polymerase II participates in chromosomal DNA replication.</text>
</comment>
<dbReference type="InterPro" id="IPR006134">
    <property type="entry name" value="DNA-dir_DNA_pol_B_multi_dom"/>
</dbReference>
<keyword evidence="14 15" id="KW-0539">Nucleus</keyword>
<keyword evidence="13 15" id="KW-0238">DNA-binding</keyword>
<evidence type="ECO:0000256" key="10">
    <source>
        <dbReference type="ARBA" id="ARBA00022932"/>
    </source>
</evidence>
<dbReference type="FunFam" id="1.10.132.60:FF:000003">
    <property type="entry name" value="DNA polymerase epsilon catalytic subunit"/>
    <property type="match status" value="1"/>
</dbReference>
<dbReference type="InterPro" id="IPR029703">
    <property type="entry name" value="POL2"/>
</dbReference>
<name>A0AAD7UAC5_9STRA</name>
<dbReference type="SMART" id="SM01159">
    <property type="entry name" value="DUF1744"/>
    <property type="match status" value="1"/>
</dbReference>
<evidence type="ECO:0000256" key="14">
    <source>
        <dbReference type="ARBA" id="ARBA00023242"/>
    </source>
</evidence>
<dbReference type="Gene3D" id="3.90.1600.10">
    <property type="entry name" value="Palm domain of DNA polymerase"/>
    <property type="match status" value="1"/>
</dbReference>
<dbReference type="SUPFAM" id="SSF56672">
    <property type="entry name" value="DNA/RNA polymerases"/>
    <property type="match status" value="1"/>
</dbReference>
<evidence type="ECO:0000256" key="3">
    <source>
        <dbReference type="ARBA" id="ARBA00022485"/>
    </source>
</evidence>
<dbReference type="GO" id="GO:0006287">
    <property type="term" value="P:base-excision repair, gap-filling"/>
    <property type="evidence" value="ECO:0007669"/>
    <property type="project" value="TreeGrafter"/>
</dbReference>
<feature type="compositionally biased region" description="Low complexity" evidence="16">
    <location>
        <begin position="1598"/>
        <end position="1609"/>
    </location>
</feature>
<dbReference type="GO" id="GO:0000166">
    <property type="term" value="F:nucleotide binding"/>
    <property type="evidence" value="ECO:0007669"/>
    <property type="project" value="InterPro"/>
</dbReference>
<dbReference type="EC" id="2.7.7.7" evidence="15"/>
<feature type="domain" description="DNA polymerase epsilon catalytic subunit A C-terminal" evidence="17">
    <location>
        <begin position="1424"/>
        <end position="1810"/>
    </location>
</feature>
<dbReference type="GO" id="GO:0006272">
    <property type="term" value="P:leading strand elongation"/>
    <property type="evidence" value="ECO:0007669"/>
    <property type="project" value="TreeGrafter"/>
</dbReference>
<dbReference type="Gene3D" id="3.30.420.10">
    <property type="entry name" value="Ribonuclease H-like superfamily/Ribonuclease H"/>
    <property type="match status" value="1"/>
</dbReference>
<dbReference type="Gene3D" id="1.10.132.60">
    <property type="entry name" value="DNA polymerase family B, C-terminal domain"/>
    <property type="match status" value="1"/>
</dbReference>
<feature type="compositionally biased region" description="Basic and acidic residues" evidence="16">
    <location>
        <begin position="598"/>
        <end position="614"/>
    </location>
</feature>
<dbReference type="GO" id="GO:0045004">
    <property type="term" value="P:DNA replication proofreading"/>
    <property type="evidence" value="ECO:0007669"/>
    <property type="project" value="TreeGrafter"/>
</dbReference>
<dbReference type="Pfam" id="PF22634">
    <property type="entry name" value="POL2_thumb"/>
    <property type="match status" value="1"/>
</dbReference>
<proteinExistence type="inferred from homology"/>
<dbReference type="InterPro" id="IPR006133">
    <property type="entry name" value="DNA-dir_DNA_pol_B_exonuc"/>
</dbReference>
<keyword evidence="3 15" id="KW-0004">4Fe-4S</keyword>
<dbReference type="FunFam" id="3.90.1600.10:FF:000006">
    <property type="entry name" value="DNA polymerase epsilon catalytic subunit"/>
    <property type="match status" value="1"/>
</dbReference>
<dbReference type="FunFam" id="3.30.420.10:FF:000010">
    <property type="entry name" value="DNA polymerase epsilon catalytic subunit"/>
    <property type="match status" value="1"/>
</dbReference>
<dbReference type="Pfam" id="PF00136">
    <property type="entry name" value="DNA_pol_B"/>
    <property type="match status" value="1"/>
</dbReference>
<dbReference type="GO" id="GO:0003887">
    <property type="term" value="F:DNA-directed DNA polymerase activity"/>
    <property type="evidence" value="ECO:0007669"/>
    <property type="project" value="UniProtKB-KW"/>
</dbReference>
<dbReference type="InterPro" id="IPR023211">
    <property type="entry name" value="DNA_pol_palm_dom_sf"/>
</dbReference>
<keyword evidence="8 15" id="KW-0863">Zinc-finger</keyword>
<dbReference type="InterPro" id="IPR036397">
    <property type="entry name" value="RNaseH_sf"/>
</dbReference>
<feature type="region of interest" description="Disordered" evidence="16">
    <location>
        <begin position="1111"/>
        <end position="1145"/>
    </location>
</feature>
<dbReference type="InterPro" id="IPR012337">
    <property type="entry name" value="RNaseH-like_sf"/>
</dbReference>
<evidence type="ECO:0000256" key="9">
    <source>
        <dbReference type="ARBA" id="ARBA00022833"/>
    </source>
</evidence>
<sequence>MSTASSIKNDFEEYQGPEARVGWVLNMLPATSVREGVETQALELFLISRDGRQFRTLIPYEPYFYVRGEAHELSRYRGEAVDLVDLEAPDHVAGATRRYVKVKFRTVQELVSARKELEVSGFEMREFDIPYAMRAAIDLDLRVGAWYEITKEGAEAQNIIEKPAVRVLAFDIECTKSALKFPNPEHDEVFMISYMVDGQGYLIISRAVVSEDIENFEYSPNQFRGPFEVFNEVDEASLLERFIRHCRDIKPHVYVTYNGDYFDWPFLKRRCQEHGMDLGGALGVDGEDEFRGTRGPVHLDAFYWVKRDSYLPQGSQGLKAVTKCKLGYDPVEVDPEDMVRFAAERPREMAAYSVSDAVATYYLYIVYVNLFIFSLCTVIPNGAEDVLRKGSGTLCESLLLVEARKARVVAPNKRAEATRHQGRLIESETYVGGHVECLETGVFRSDLEYDFSIDEAAVRTLIDNVERDVKFAIRVEGARAEDCANLDAVVDEIRTRLATMLDDKSSSSSSSSSRQRPSIYHLDVGAMYPNIILTNRLQPTAIASRETCANCSYNGTDGDKCKRPMDWIWRGELNPASAAEVNQLRRQLAYEGGGARRRPQEEEGARERNDEEELRKRARDYAQKVYKKTKVVKEENRTDVVCMRENSFYVDTVRAFRDRRYEYKALVKKWRKKKHQDPTARDKELLFESLQLAHKCILNSFYGYVMRKGARWRSMPMAGIVTLTGANLITQARELVERVGRPLELDTDGIWCMLPSTFPENFDLEFPLLLEGGKKKTIQLSYPCAMLNADVHANFSNHQYQTLDAEKNEWTTSSECSIFFEVDGPYRCMVLPASTEEGKLLKKRYAVFNHDGSLAELKGFELKRRGELELVKTFQSEVFGHFLKGDTLSGCYAAVADVANQYLDVLDARGAGIDDDELLDLISENRAMSKDVSEYEGRKMTSLTTARRLADFLGDDMLVDSKGIQCKLIIASKPAGAPITDRAVPTAIFSTEPAVRRHFLRKWLKDSSIEGDVREVLDWDYYRDRLEGVIRKIITIPAELQKIENPVPRVAHPDWLKRLVAGRDDARKQTKIDTHFVLLPKKSDDDKKRLRTLDDDIEDCSWLAQKERLSPPRIGISTRKNKMNEEPSAADQKRVKAGPPPQVGEGFAEWLADRKARWRARTSSSAAERRSTPSFSGRTSSRHNTAAETGAAAAKGLNNPRKRAGVVDLVRRTNASLTRGAWSVLEVRETDVPGEFEAFVLTDAGLHRVAVSVARLVYVQVREEAAGLVAANGGRKASHWRALGESAAGDLYELKLPERRVATKDKALATFLAHPGVEAAYELSTPPWFRALLTIGAGARVLAKDARKSRFDLDDLEPAAPPASFGPDACRVAFLYVSQCARTGRGVVALFFLSSPAQNKDERAATATFVVVDPFAPRGDKPPALRRIYESARSEDARGWANSLEISKAEVARERSTALAAVAAALTERKRRGATLVVVESAVPAALLRRSVPALGDFPNLELRGGSTKEEAFPSLGWRNAAARRAIDRLLECPTIIEERFATARFANLPVANLGDDPLIRVADVAFARLLRRNRHLLWASEAPKPDLGAGDDDDRATSSSSSRWSFGLGDDDDDESISSSGDDKPGAYRRACVELDVFGSAVNAVMVADQLDDDDDDVEGGATTTEAIAGTAGDAFRLARALVVDWIDDVSARKSPHADALLVGLYRWLCARASLLHFPALRRVVLDLMRRVNKNLVAQLEKLGVRVVHASFHKLVLATPKHTVREAERHLDFVAKTLADVPAFRFLALAPKTFYSSLLFLDRRNFAGIVDDERLASTWALAAPLPELARDYFAILVGAFLHNKPENHDDHDAAAAANKKFFDGYLAEKALAVVAEMQRSSPTAAAAAAPLDFVTLLCHVLALDKTVETHVIKFRRLLLATLGVRDFSPQAHLRPKAIPVILPDVICASCNLCSDLDLSDTAANRRADDDRNLLCENCQHPYDTLDLELQLLERLDDLSLAVILQDLRCIKCSRVATASLATLCPCSGKYALLDAPPAKHRAYLGACRVVADNLNMPILAEYCQHQLGPS</sequence>
<dbReference type="GO" id="GO:0008622">
    <property type="term" value="C:epsilon DNA polymerase complex"/>
    <property type="evidence" value="ECO:0007669"/>
    <property type="project" value="InterPro"/>
</dbReference>
<keyword evidence="9 15" id="KW-0862">Zinc</keyword>
<evidence type="ECO:0000256" key="11">
    <source>
        <dbReference type="ARBA" id="ARBA00023004"/>
    </source>
</evidence>